<comment type="similarity">
    <text evidence="1">Belongs to the peptidase S49 family.</text>
</comment>
<dbReference type="GO" id="GO:0004252">
    <property type="term" value="F:serine-type endopeptidase activity"/>
    <property type="evidence" value="ECO:0007669"/>
    <property type="project" value="InterPro"/>
</dbReference>
<sequence length="362" mass="39360">MSYGRIYLDIYLLFIWRRIKLMSKKSWILAIVAVIILALGAFGSQLTSQTNINNLLAGGSNAFSNAQNIIETGDTNRQVAVLEIDGTIADNSGSGAFSEGMDYQGILDAIEGIKENDNIQALLLTVNSPGGGVYESTELYNALLDLKESREIPIYVSMGQMAASGGYMISMVGDQIYTDSETTTGSIGVIMQVPNFSGFMEEHGLAMDTYKSGALKDMGSSFRGASDEEKNVLNSFIQEKYNRFVEIVANGRGMSTDDVKKLADGRIYSGSQAVENGLADQIGYEEDALAALRADNNLETATVVDYSPTSATSWLTDFMSLLAEKNLFTGQSETNTADEMTQILEVLEDTSTPQFYYMYGGE</sequence>
<evidence type="ECO:0000313" key="6">
    <source>
        <dbReference type="EMBL" id="AMC00969.1"/>
    </source>
</evidence>
<dbReference type="SUPFAM" id="SSF52096">
    <property type="entry name" value="ClpP/crotonase"/>
    <property type="match status" value="1"/>
</dbReference>
<feature type="domain" description="Peptidase S49" evidence="5">
    <location>
        <begin position="149"/>
        <end position="298"/>
    </location>
</feature>
<name>A0AAU8UGM3_9LACT</name>
<reference evidence="7" key="2">
    <citation type="submission" date="2016-01" db="EMBL/GenBank/DDBJ databases">
        <title>Six Aerococcus type strain genome sequencing and assembly using PacBio and Illumina Hiseq.</title>
        <authorList>
            <person name="Carkaci D."/>
            <person name="Dargis R."/>
            <person name="Nielsen X.C."/>
            <person name="Skovgaard O."/>
            <person name="Fuursted K."/>
            <person name="Christensen J.J."/>
        </authorList>
    </citation>
    <scope>NUCLEOTIDE SEQUENCE [LARGE SCALE GENOMIC DNA]</scope>
    <source>
        <strain evidence="7">CCUG4311</strain>
    </source>
</reference>
<keyword evidence="2" id="KW-0645">Protease</keyword>
<dbReference type="PRINTS" id="PR00127">
    <property type="entry name" value="CLPPROTEASEP"/>
</dbReference>
<reference evidence="6 7" key="1">
    <citation type="journal article" date="2016" name="Genome Announc.">
        <title>Complete Genome Sequences of Aerococcus christensenii CCUG 28831T, Aerococcus sanguinicola CCUG 43001T, Aerococcus urinae CCUG 36881T, Aerococcus urinaeequi CCUG 28094T, Aerococcus urinaehominis CCUG 42038 BT, and Aerococcus viridans CCUG 4311T.</title>
        <authorList>
            <person name="Carkaci D."/>
            <person name="Dargis R."/>
            <person name="Nielsen X.C."/>
            <person name="Skovgaard O."/>
            <person name="Fuursted K."/>
            <person name="Christensen J.J."/>
        </authorList>
    </citation>
    <scope>NUCLEOTIDE SEQUENCE [LARGE SCALE GENOMIC DNA]</scope>
    <source>
        <strain evidence="6 7">CCUG4311</strain>
    </source>
</reference>
<keyword evidence="3" id="KW-0378">Hydrolase</keyword>
<dbReference type="Pfam" id="PF01343">
    <property type="entry name" value="Peptidase_S49"/>
    <property type="match status" value="1"/>
</dbReference>
<protein>
    <submittedName>
        <fullName evidence="6">Peptidase U7</fullName>
    </submittedName>
</protein>
<proteinExistence type="inferred from homology"/>
<dbReference type="PANTHER" id="PTHR42987">
    <property type="entry name" value="PEPTIDASE S49"/>
    <property type="match status" value="1"/>
</dbReference>
<dbReference type="InterPro" id="IPR002142">
    <property type="entry name" value="Peptidase_S49"/>
</dbReference>
<dbReference type="CDD" id="cd07023">
    <property type="entry name" value="S49_Sppa_N_C"/>
    <property type="match status" value="1"/>
</dbReference>
<accession>A0AAU8UGM3</accession>
<dbReference type="AlphaFoldDB" id="A0AAU8UGM3"/>
<gene>
    <name evidence="6" type="ORF">AWM76_05120</name>
</gene>
<evidence type="ECO:0000313" key="7">
    <source>
        <dbReference type="Proteomes" id="UP000066986"/>
    </source>
</evidence>
<dbReference type="GO" id="GO:0004176">
    <property type="term" value="F:ATP-dependent peptidase activity"/>
    <property type="evidence" value="ECO:0007669"/>
    <property type="project" value="InterPro"/>
</dbReference>
<keyword evidence="4" id="KW-0720">Serine protease</keyword>
<organism evidence="6 7">
    <name type="scientific">Aerococcus viridans</name>
    <dbReference type="NCBI Taxonomy" id="1377"/>
    <lineage>
        <taxon>Bacteria</taxon>
        <taxon>Bacillati</taxon>
        <taxon>Bacillota</taxon>
        <taxon>Bacilli</taxon>
        <taxon>Lactobacillales</taxon>
        <taxon>Aerococcaceae</taxon>
        <taxon>Aerococcus</taxon>
    </lineage>
</organism>
<dbReference type="KEGG" id="avs:AWM76_05120"/>
<evidence type="ECO:0000256" key="2">
    <source>
        <dbReference type="ARBA" id="ARBA00022670"/>
    </source>
</evidence>
<evidence type="ECO:0000256" key="4">
    <source>
        <dbReference type="ARBA" id="ARBA00022825"/>
    </source>
</evidence>
<dbReference type="Gene3D" id="3.90.226.10">
    <property type="entry name" value="2-enoyl-CoA Hydratase, Chain A, domain 1"/>
    <property type="match status" value="2"/>
</dbReference>
<dbReference type="InterPro" id="IPR004635">
    <property type="entry name" value="Pept_S49_SppA"/>
</dbReference>
<dbReference type="InterPro" id="IPR029045">
    <property type="entry name" value="ClpP/crotonase-like_dom_sf"/>
</dbReference>
<dbReference type="PANTHER" id="PTHR42987:SF7">
    <property type="entry name" value="SIGNAL PEPTIDE PEPTIDASE SPPA-RELATED"/>
    <property type="match status" value="1"/>
</dbReference>
<evidence type="ECO:0000256" key="1">
    <source>
        <dbReference type="ARBA" id="ARBA00008683"/>
    </source>
</evidence>
<dbReference type="InterPro" id="IPR001907">
    <property type="entry name" value="ClpP"/>
</dbReference>
<dbReference type="GO" id="GO:0006508">
    <property type="term" value="P:proteolysis"/>
    <property type="evidence" value="ECO:0007669"/>
    <property type="project" value="UniProtKB-KW"/>
</dbReference>
<dbReference type="EMBL" id="CP014164">
    <property type="protein sequence ID" value="AMC00969.1"/>
    <property type="molecule type" value="Genomic_DNA"/>
</dbReference>
<dbReference type="InterPro" id="IPR047272">
    <property type="entry name" value="S49_SppA_C"/>
</dbReference>
<evidence type="ECO:0000256" key="3">
    <source>
        <dbReference type="ARBA" id="ARBA00022801"/>
    </source>
</evidence>
<dbReference type="Proteomes" id="UP000066986">
    <property type="component" value="Chromosome"/>
</dbReference>
<dbReference type="NCBIfam" id="TIGR00706">
    <property type="entry name" value="SppA_dom"/>
    <property type="match status" value="1"/>
</dbReference>
<evidence type="ECO:0000259" key="5">
    <source>
        <dbReference type="Pfam" id="PF01343"/>
    </source>
</evidence>